<accession>A0A6C0B6B4</accession>
<dbReference type="AlphaFoldDB" id="A0A6C0B6B4"/>
<sequence>MKNFHYHNTEKCVRAGKHITRKVVVKKGKGYKSITIKRGGKRNRTVKKMLNKDEIEKIRKGKFIKGLFKDCKSGNC</sequence>
<evidence type="ECO:0000313" key="1">
    <source>
        <dbReference type="EMBL" id="QHS87757.1"/>
    </source>
</evidence>
<name>A0A6C0B6B4_9ZZZZ</name>
<proteinExistence type="predicted"/>
<dbReference type="EMBL" id="MN739088">
    <property type="protein sequence ID" value="QHS87757.1"/>
    <property type="molecule type" value="Genomic_DNA"/>
</dbReference>
<organism evidence="1">
    <name type="scientific">viral metagenome</name>
    <dbReference type="NCBI Taxonomy" id="1070528"/>
    <lineage>
        <taxon>unclassified sequences</taxon>
        <taxon>metagenomes</taxon>
        <taxon>organismal metagenomes</taxon>
    </lineage>
</organism>
<reference evidence="1" key="1">
    <citation type="journal article" date="2020" name="Nature">
        <title>Giant virus diversity and host interactions through global metagenomics.</title>
        <authorList>
            <person name="Schulz F."/>
            <person name="Roux S."/>
            <person name="Paez-Espino D."/>
            <person name="Jungbluth S."/>
            <person name="Walsh D.A."/>
            <person name="Denef V.J."/>
            <person name="McMahon K.D."/>
            <person name="Konstantinidis K.T."/>
            <person name="Eloe-Fadrosh E.A."/>
            <person name="Kyrpides N.C."/>
            <person name="Woyke T."/>
        </authorList>
    </citation>
    <scope>NUCLEOTIDE SEQUENCE</scope>
    <source>
        <strain evidence="1">GVMAG-M-3300010158-13</strain>
    </source>
</reference>
<protein>
    <submittedName>
        <fullName evidence="1">Uncharacterized protein</fullName>
    </submittedName>
</protein>